<evidence type="ECO:0000256" key="5">
    <source>
        <dbReference type="ARBA" id="ARBA00023002"/>
    </source>
</evidence>
<dbReference type="InterPro" id="IPR036851">
    <property type="entry name" value="Chloroperoxidase-like_sf"/>
</dbReference>
<dbReference type="SUPFAM" id="SSF47571">
    <property type="entry name" value="Cloroperoxidase"/>
    <property type="match status" value="1"/>
</dbReference>
<dbReference type="InterPro" id="IPR000028">
    <property type="entry name" value="Chloroperoxidase"/>
</dbReference>
<dbReference type="OrthoDB" id="407298at2759"/>
<evidence type="ECO:0000256" key="2">
    <source>
        <dbReference type="ARBA" id="ARBA00022559"/>
    </source>
</evidence>
<evidence type="ECO:0000256" key="3">
    <source>
        <dbReference type="ARBA" id="ARBA00022617"/>
    </source>
</evidence>
<evidence type="ECO:0000259" key="9">
    <source>
        <dbReference type="PROSITE" id="PS51405"/>
    </source>
</evidence>
<dbReference type="Gene3D" id="1.10.489.10">
    <property type="entry name" value="Chloroperoxidase-like"/>
    <property type="match status" value="1"/>
</dbReference>
<feature type="domain" description="Heme haloperoxidase family profile" evidence="9">
    <location>
        <begin position="86"/>
        <end position="317"/>
    </location>
</feature>
<evidence type="ECO:0000313" key="11">
    <source>
        <dbReference type="Proteomes" id="UP000779574"/>
    </source>
</evidence>
<feature type="chain" id="PRO_5040224229" description="Heme haloperoxidase family profile domain-containing protein" evidence="8">
    <location>
        <begin position="19"/>
        <end position="449"/>
    </location>
</feature>
<sequence length="449" mass="47449">MKFNLAIAGAVLPSIVMGFPQMMGGSKEDMIKMLEKRAVEEQLAKRDPSLVSDVTGLLSTVVSDVKGLLGSVAGGILNPSDKRPEPGYTFQAPGPNDSRGPCPGLNLLANYGYLPRNGYVSYSQVLDATARGFNMGTDLATVLAVFAFLTDGDLVTESWYLGAGPNNVGGLNRHSTVEADISPHREDYYTGCGNNHAVSSRLVKQSVAIAAAGSGKYDMATMAQQYAKNADFSKQYNPYLYAFPFPQIVSLGAFAFYPNFFSNGTYGSGGVPNYESVSSIVGWQLNETTGDFEYVPEKWPENWYRRSTPYGAVEALTDAYTEIYPSNIVVPGASTLLTPNFNATALLCDIYQGINSITPLTLGGTEEDVASAISWALGKLTPILGSGALGCPSDTLSPNEPDILFPSVSATGGPINSPSAQATNAGNNVYNKVYFATAPTAPACSAGAP</sequence>
<keyword evidence="5" id="KW-0560">Oxidoreductase</keyword>
<dbReference type="EMBL" id="JAHFXF010000080">
    <property type="protein sequence ID" value="KAG9697293.1"/>
    <property type="molecule type" value="Genomic_DNA"/>
</dbReference>
<comment type="caution">
    <text evidence="10">The sequence shown here is derived from an EMBL/GenBank/DDBJ whole genome shotgun (WGS) entry which is preliminary data.</text>
</comment>
<dbReference type="PROSITE" id="PS51405">
    <property type="entry name" value="HEME_HALOPEROXIDASE"/>
    <property type="match status" value="1"/>
</dbReference>
<evidence type="ECO:0000256" key="6">
    <source>
        <dbReference type="ARBA" id="ARBA00023004"/>
    </source>
</evidence>
<comment type="similarity">
    <text evidence="7">Belongs to the chloroperoxidase family.</text>
</comment>
<keyword evidence="6" id="KW-0408">Iron</keyword>
<dbReference type="PANTHER" id="PTHR33577">
    <property type="entry name" value="STERIGMATOCYSTIN BIOSYNTHESIS PEROXIDASE STCC-RELATED"/>
    <property type="match status" value="1"/>
</dbReference>
<keyword evidence="4" id="KW-0479">Metal-binding</keyword>
<feature type="signal peptide" evidence="8">
    <location>
        <begin position="1"/>
        <end position="18"/>
    </location>
</feature>
<dbReference type="Pfam" id="PF01328">
    <property type="entry name" value="Peroxidase_2"/>
    <property type="match status" value="1"/>
</dbReference>
<reference evidence="10" key="1">
    <citation type="journal article" date="2021" name="J Fungi (Basel)">
        <title>Virulence traits and population genomics of the black yeast Aureobasidium melanogenum.</title>
        <authorList>
            <person name="Cernosa A."/>
            <person name="Sun X."/>
            <person name="Gostincar C."/>
            <person name="Fang C."/>
            <person name="Gunde-Cimerman N."/>
            <person name="Song Z."/>
        </authorList>
    </citation>
    <scope>NUCLEOTIDE SEQUENCE</scope>
    <source>
        <strain evidence="10">EXF-9911</strain>
    </source>
</reference>
<organism evidence="10 11">
    <name type="scientific">Aureobasidium melanogenum</name>
    <name type="common">Aureobasidium pullulans var. melanogenum</name>
    <dbReference type="NCBI Taxonomy" id="46634"/>
    <lineage>
        <taxon>Eukaryota</taxon>
        <taxon>Fungi</taxon>
        <taxon>Dikarya</taxon>
        <taxon>Ascomycota</taxon>
        <taxon>Pezizomycotina</taxon>
        <taxon>Dothideomycetes</taxon>
        <taxon>Dothideomycetidae</taxon>
        <taxon>Dothideales</taxon>
        <taxon>Saccotheciaceae</taxon>
        <taxon>Aureobasidium</taxon>
    </lineage>
</organism>
<dbReference type="Proteomes" id="UP000779574">
    <property type="component" value="Unassembled WGS sequence"/>
</dbReference>
<evidence type="ECO:0000256" key="4">
    <source>
        <dbReference type="ARBA" id="ARBA00022723"/>
    </source>
</evidence>
<feature type="non-terminal residue" evidence="10">
    <location>
        <position position="449"/>
    </location>
</feature>
<protein>
    <recommendedName>
        <fullName evidence="9">Heme haloperoxidase family profile domain-containing protein</fullName>
    </recommendedName>
</protein>
<evidence type="ECO:0000256" key="1">
    <source>
        <dbReference type="ARBA" id="ARBA00001970"/>
    </source>
</evidence>
<dbReference type="GO" id="GO:0046872">
    <property type="term" value="F:metal ion binding"/>
    <property type="evidence" value="ECO:0007669"/>
    <property type="project" value="UniProtKB-KW"/>
</dbReference>
<dbReference type="AlphaFoldDB" id="A0A9P8JCL7"/>
<proteinExistence type="inferred from homology"/>
<evidence type="ECO:0000256" key="8">
    <source>
        <dbReference type="SAM" id="SignalP"/>
    </source>
</evidence>
<accession>A0A9P8JCL7</accession>
<comment type="cofactor">
    <cofactor evidence="1">
        <name>heme b</name>
        <dbReference type="ChEBI" id="CHEBI:60344"/>
    </cofactor>
</comment>
<dbReference type="GO" id="GO:0004601">
    <property type="term" value="F:peroxidase activity"/>
    <property type="evidence" value="ECO:0007669"/>
    <property type="project" value="UniProtKB-KW"/>
</dbReference>
<evidence type="ECO:0000313" key="10">
    <source>
        <dbReference type="EMBL" id="KAG9697293.1"/>
    </source>
</evidence>
<keyword evidence="3" id="KW-0349">Heme</keyword>
<gene>
    <name evidence="10" type="ORF">KCU76_g3099</name>
</gene>
<evidence type="ECO:0000256" key="7">
    <source>
        <dbReference type="ARBA" id="ARBA00025795"/>
    </source>
</evidence>
<name>A0A9P8JCL7_AURME</name>
<reference evidence="10" key="2">
    <citation type="submission" date="2021-08" db="EMBL/GenBank/DDBJ databases">
        <authorList>
            <person name="Gostincar C."/>
            <person name="Sun X."/>
            <person name="Song Z."/>
            <person name="Gunde-Cimerman N."/>
        </authorList>
    </citation>
    <scope>NUCLEOTIDE SEQUENCE</scope>
    <source>
        <strain evidence="10">EXF-9911</strain>
    </source>
</reference>
<dbReference type="PANTHER" id="PTHR33577:SF1">
    <property type="entry name" value="HEME HALOPEROXIDASE FAMILY PROFILE DOMAIN-CONTAINING PROTEIN"/>
    <property type="match status" value="1"/>
</dbReference>
<keyword evidence="8" id="KW-0732">Signal</keyword>
<keyword evidence="2" id="KW-0575">Peroxidase</keyword>